<dbReference type="InterPro" id="IPR032689">
    <property type="entry name" value="TraG-D_C"/>
</dbReference>
<dbReference type="Pfam" id="PF12696">
    <property type="entry name" value="TraG-D_C"/>
    <property type="match status" value="1"/>
</dbReference>
<organism evidence="3 4">
    <name type="scientific">Flaviflexus salsibiostraticola</name>
    <dbReference type="NCBI Taxonomy" id="1282737"/>
    <lineage>
        <taxon>Bacteria</taxon>
        <taxon>Bacillati</taxon>
        <taxon>Actinomycetota</taxon>
        <taxon>Actinomycetes</taxon>
        <taxon>Actinomycetales</taxon>
        <taxon>Actinomycetaceae</taxon>
        <taxon>Flaviflexus</taxon>
    </lineage>
</organism>
<dbReference type="GO" id="GO:0016020">
    <property type="term" value="C:membrane"/>
    <property type="evidence" value="ECO:0007669"/>
    <property type="project" value="InterPro"/>
</dbReference>
<feature type="region of interest" description="Disordered" evidence="1">
    <location>
        <begin position="677"/>
        <end position="746"/>
    </location>
</feature>
<keyword evidence="4" id="KW-1185">Reference proteome</keyword>
<dbReference type="RefSeq" id="WP_126039025.1">
    <property type="nucleotide sequence ID" value="NZ_CP034438.1"/>
</dbReference>
<proteinExistence type="predicted"/>
<dbReference type="Gene3D" id="3.40.50.300">
    <property type="entry name" value="P-loop containing nucleotide triphosphate hydrolases"/>
    <property type="match status" value="2"/>
</dbReference>
<dbReference type="Pfam" id="PF02534">
    <property type="entry name" value="T4SS-DNA_transf"/>
    <property type="match status" value="1"/>
</dbReference>
<name>A0A3S8Z7A6_9ACTO</name>
<dbReference type="OrthoDB" id="3258326at2"/>
<accession>A0A3S8Z7A6</accession>
<dbReference type="PANTHER" id="PTHR30121">
    <property type="entry name" value="UNCHARACTERIZED PROTEIN YJGR-RELATED"/>
    <property type="match status" value="1"/>
</dbReference>
<dbReference type="AlphaFoldDB" id="A0A3S8Z7A6"/>
<dbReference type="EMBL" id="CP034438">
    <property type="protein sequence ID" value="AZN29380.1"/>
    <property type="molecule type" value="Genomic_DNA"/>
</dbReference>
<feature type="compositionally biased region" description="Polar residues" evidence="1">
    <location>
        <begin position="702"/>
        <end position="711"/>
    </location>
</feature>
<dbReference type="InterPro" id="IPR027417">
    <property type="entry name" value="P-loop_NTPase"/>
</dbReference>
<dbReference type="Proteomes" id="UP000270021">
    <property type="component" value="Chromosome"/>
</dbReference>
<feature type="compositionally biased region" description="Polar residues" evidence="1">
    <location>
        <begin position="718"/>
        <end position="731"/>
    </location>
</feature>
<dbReference type="KEGG" id="fsl:EJO69_02945"/>
<sequence length="746" mass="81257">MTITPTPAHSPVADASGLVYSRLFLPTPLELSQAGQFLRRLAAERRPHRIVLETLATPGGILHLIGTEATHIHQLRRLLGDLIPGVVMAGLGSEQRIAPVSVGRITVKPAGLPLEASAAEQATRALYSALSHRLHTGEAICLQVVLGHGIHPAHTPAKIADPRPLGIWQALTTGTTPAPTDLRSRIRDRQSDYGLQVSIRVAAAGDDPARRQRFIFEVLSALSILEAPGVDVAASRDKPERFTRAVLHRPLRLSVTELVGVTGWPVGAERLPGMPPGHPKLLRLDPAANSTERVFARSAIPGDERLVGITRADSGMHGIAVGPTGVGKSTALEHLILASIRDGDAVAVIDPKSEMPEFLRARIPRERWKDIREIDGAAGEPLGFNPLDATGRDPDVVADGILAVFAKIFSSGWGPRTADIYSASLRTLIRASDPKVPSTLLDLPRLWTDDRYRRRLVAAVPSDPGLAGFWAWFDALKPAQRMNVLAAPMNKLRQVLLKPAAVKILGQRNPGFRLRDIFRDRLIVILPTNPALMGEETAALISALAIADVWQAVQERVTDPERSKHQGHVFVDEADRLMHLPVSLSDALARSRSMHVSWWLAVQGWHQMPTEMQSAAKTNARTKLIFKAEDDDEAKVIARMAPELEPIDLLKLDRFQAYLKPVIQGVTRDWALVQTLPPEPAQHDPDEVLAASREACPPSAPDNYTPQATPSTDEDEQSAATETGDSETNTEGAADEVFGVKKRRRQ</sequence>
<dbReference type="SUPFAM" id="SSF52540">
    <property type="entry name" value="P-loop containing nucleoside triphosphate hydrolases"/>
    <property type="match status" value="1"/>
</dbReference>
<protein>
    <submittedName>
        <fullName evidence="3">Type IV secretory system conjugative DNA transfer family protein</fullName>
    </submittedName>
</protein>
<dbReference type="InterPro" id="IPR003688">
    <property type="entry name" value="TraG/VirD4"/>
</dbReference>
<evidence type="ECO:0000256" key="1">
    <source>
        <dbReference type="SAM" id="MobiDB-lite"/>
    </source>
</evidence>
<evidence type="ECO:0000313" key="3">
    <source>
        <dbReference type="EMBL" id="AZN29380.1"/>
    </source>
</evidence>
<gene>
    <name evidence="3" type="ORF">EJO69_02945</name>
</gene>
<evidence type="ECO:0000259" key="2">
    <source>
        <dbReference type="Pfam" id="PF12696"/>
    </source>
</evidence>
<reference evidence="3 4" key="1">
    <citation type="submission" date="2018-12" db="EMBL/GenBank/DDBJ databases">
        <title>Complete genome sequence of Flaviflexus salsibiostraticola KCTC 33148.</title>
        <authorList>
            <person name="Bae J.-W."/>
        </authorList>
    </citation>
    <scope>NUCLEOTIDE SEQUENCE [LARGE SCALE GENOMIC DNA]</scope>
    <source>
        <strain evidence="3 4">KCTC 33148</strain>
    </source>
</reference>
<evidence type="ECO:0000313" key="4">
    <source>
        <dbReference type="Proteomes" id="UP000270021"/>
    </source>
</evidence>
<dbReference type="CDD" id="cd01127">
    <property type="entry name" value="TrwB_TraG_TraD_VirD4"/>
    <property type="match status" value="1"/>
</dbReference>
<dbReference type="InterPro" id="IPR051162">
    <property type="entry name" value="T4SS_component"/>
</dbReference>
<feature type="domain" description="TraD/TraG TraM recognition site" evidence="2">
    <location>
        <begin position="568"/>
        <end position="640"/>
    </location>
</feature>
<dbReference type="PANTHER" id="PTHR30121:SF6">
    <property type="entry name" value="SLR6007 PROTEIN"/>
    <property type="match status" value="1"/>
</dbReference>